<dbReference type="SUPFAM" id="SSF103506">
    <property type="entry name" value="Mitochondrial carrier"/>
    <property type="match status" value="1"/>
</dbReference>
<evidence type="ECO:0000313" key="11">
    <source>
        <dbReference type="EMBL" id="GLI62909.1"/>
    </source>
</evidence>
<feature type="repeat" description="Solcar" evidence="8">
    <location>
        <begin position="227"/>
        <end position="309"/>
    </location>
</feature>
<dbReference type="Gene3D" id="1.50.40.10">
    <property type="entry name" value="Mitochondrial carrier domain"/>
    <property type="match status" value="1"/>
</dbReference>
<keyword evidence="4 8" id="KW-0812">Transmembrane</keyword>
<dbReference type="Proteomes" id="UP001165090">
    <property type="component" value="Unassembled WGS sequence"/>
</dbReference>
<evidence type="ECO:0000256" key="4">
    <source>
        <dbReference type="ARBA" id="ARBA00022692"/>
    </source>
</evidence>
<evidence type="ECO:0000256" key="2">
    <source>
        <dbReference type="ARBA" id="ARBA00006375"/>
    </source>
</evidence>
<evidence type="ECO:0000256" key="1">
    <source>
        <dbReference type="ARBA" id="ARBA00004141"/>
    </source>
</evidence>
<reference evidence="11 12" key="1">
    <citation type="journal article" date="2023" name="IScience">
        <title>Expanded male sex-determining region conserved during the evolution of homothallism in the green alga Volvox.</title>
        <authorList>
            <person name="Yamamoto K."/>
            <person name="Matsuzaki R."/>
            <person name="Mahakham W."/>
            <person name="Heman W."/>
            <person name="Sekimoto H."/>
            <person name="Kawachi M."/>
            <person name="Minakuchi Y."/>
            <person name="Toyoda A."/>
            <person name="Nozaki H."/>
        </authorList>
    </citation>
    <scope>NUCLEOTIDE SEQUENCE [LARGE SCALE GENOMIC DNA]</scope>
    <source>
        <strain evidence="11 12">NIES-4468</strain>
    </source>
</reference>
<evidence type="ECO:0000256" key="8">
    <source>
        <dbReference type="PROSITE-ProRule" id="PRU00282"/>
    </source>
</evidence>
<proteinExistence type="inferred from homology"/>
<feature type="repeat" description="Solcar" evidence="8">
    <location>
        <begin position="31"/>
        <end position="116"/>
    </location>
</feature>
<keyword evidence="12" id="KW-1185">Reference proteome</keyword>
<evidence type="ECO:0000313" key="12">
    <source>
        <dbReference type="Proteomes" id="UP001165090"/>
    </source>
</evidence>
<feature type="repeat" description="Solcar" evidence="8">
    <location>
        <begin position="134"/>
        <end position="218"/>
    </location>
</feature>
<evidence type="ECO:0000256" key="7">
    <source>
        <dbReference type="ARBA" id="ARBA00023136"/>
    </source>
</evidence>
<comment type="similarity">
    <text evidence="2 9">Belongs to the mitochondrial carrier (TC 2.A.29) family.</text>
</comment>
<keyword evidence="5" id="KW-0677">Repeat</keyword>
<accession>A0ABQ5RZK7</accession>
<organism evidence="11 12">
    <name type="scientific">Volvox africanus</name>
    <dbReference type="NCBI Taxonomy" id="51714"/>
    <lineage>
        <taxon>Eukaryota</taxon>
        <taxon>Viridiplantae</taxon>
        <taxon>Chlorophyta</taxon>
        <taxon>core chlorophytes</taxon>
        <taxon>Chlorophyceae</taxon>
        <taxon>CS clade</taxon>
        <taxon>Chlamydomonadales</taxon>
        <taxon>Volvocaceae</taxon>
        <taxon>Volvox</taxon>
    </lineage>
</organism>
<evidence type="ECO:0000256" key="5">
    <source>
        <dbReference type="ARBA" id="ARBA00022737"/>
    </source>
</evidence>
<evidence type="ECO:0000256" key="9">
    <source>
        <dbReference type="RuleBase" id="RU000488"/>
    </source>
</evidence>
<keyword evidence="7 8" id="KW-0472">Membrane</keyword>
<dbReference type="Pfam" id="PF00153">
    <property type="entry name" value="Mito_carr"/>
    <property type="match status" value="3"/>
</dbReference>
<dbReference type="PANTHER" id="PTHR45618">
    <property type="entry name" value="MITOCHONDRIAL DICARBOXYLATE CARRIER-RELATED"/>
    <property type="match status" value="1"/>
</dbReference>
<evidence type="ECO:0000256" key="10">
    <source>
        <dbReference type="SAM" id="MobiDB-lite"/>
    </source>
</evidence>
<keyword evidence="6" id="KW-1133">Transmembrane helix</keyword>
<evidence type="ECO:0000256" key="6">
    <source>
        <dbReference type="ARBA" id="ARBA00022989"/>
    </source>
</evidence>
<protein>
    <submittedName>
        <fullName evidence="11">Uncoupling protein 2</fullName>
    </submittedName>
</protein>
<dbReference type="PROSITE" id="PS50920">
    <property type="entry name" value="SOLCAR"/>
    <property type="match status" value="3"/>
</dbReference>
<comment type="caution">
    <text evidence="11">The sequence shown here is derived from an EMBL/GenBank/DDBJ whole genome shotgun (WGS) entry which is preliminary data.</text>
</comment>
<gene>
    <name evidence="11" type="primary">UCP2</name>
    <name evidence="11" type="ORF">VaNZ11_005748</name>
</gene>
<name>A0ABQ5RZK7_9CHLO</name>
<feature type="region of interest" description="Disordered" evidence="10">
    <location>
        <begin position="1"/>
        <end position="21"/>
    </location>
</feature>
<evidence type="ECO:0000256" key="3">
    <source>
        <dbReference type="ARBA" id="ARBA00022448"/>
    </source>
</evidence>
<sequence>MSVEVLASSSPHKGVKSSYRNESQRKAKLWQELIISGISVGGATTCTNPFDVVKTRLQLQSRKTPGAPLPGLFQTAANIVRDEGVIGLWKGLPPAVSRGFLYGGMRLGLYGPSKDVLLVGVETVSGGRSPQGLADFVLKATAGIISGGVAAGLTSPTELVKTRMQAKGSHPQGTWDVVRQVVKVSGVKGLWRGAVPSMTRAALLTASQVATYDTVKREVMRQTGWGDCLSTYLAASSLTGLVTTTVTNPVDVVKTKMFIAGGGNQRAVALEILRNDGARGFFKGWSANYARLGPQTVITFLISELLRQQLGLDGL</sequence>
<dbReference type="InterPro" id="IPR050391">
    <property type="entry name" value="Mito_Metabolite_Transporter"/>
</dbReference>
<comment type="subcellular location">
    <subcellularLocation>
        <location evidence="1">Membrane</location>
        <topology evidence="1">Multi-pass membrane protein</topology>
    </subcellularLocation>
</comment>
<keyword evidence="3 9" id="KW-0813">Transport</keyword>
<dbReference type="InterPro" id="IPR023395">
    <property type="entry name" value="MCP_dom_sf"/>
</dbReference>
<dbReference type="EMBL" id="BSDZ01000014">
    <property type="protein sequence ID" value="GLI62909.1"/>
    <property type="molecule type" value="Genomic_DNA"/>
</dbReference>
<dbReference type="InterPro" id="IPR018108">
    <property type="entry name" value="MCP_transmembrane"/>
</dbReference>